<evidence type="ECO:0000256" key="2">
    <source>
        <dbReference type="ARBA" id="ARBA00009530"/>
    </source>
</evidence>
<feature type="transmembrane region" description="Helical" evidence="7">
    <location>
        <begin position="29"/>
        <end position="55"/>
    </location>
</feature>
<dbReference type="OrthoDB" id="2152119at2759"/>
<evidence type="ECO:0000313" key="10">
    <source>
        <dbReference type="Proteomes" id="UP000813444"/>
    </source>
</evidence>
<dbReference type="Proteomes" id="UP000813444">
    <property type="component" value="Unassembled WGS sequence"/>
</dbReference>
<keyword evidence="4 7" id="KW-1133">Transmembrane helix</keyword>
<feature type="region of interest" description="Disordered" evidence="6">
    <location>
        <begin position="63"/>
        <end position="99"/>
    </location>
</feature>
<evidence type="ECO:0000256" key="3">
    <source>
        <dbReference type="ARBA" id="ARBA00022692"/>
    </source>
</evidence>
<organism evidence="9 10">
    <name type="scientific">Stachybotrys elegans</name>
    <dbReference type="NCBI Taxonomy" id="80388"/>
    <lineage>
        <taxon>Eukaryota</taxon>
        <taxon>Fungi</taxon>
        <taxon>Dikarya</taxon>
        <taxon>Ascomycota</taxon>
        <taxon>Pezizomycotina</taxon>
        <taxon>Sordariomycetes</taxon>
        <taxon>Hypocreomycetidae</taxon>
        <taxon>Hypocreales</taxon>
        <taxon>Stachybotryaceae</taxon>
        <taxon>Stachybotrys</taxon>
    </lineage>
</organism>
<evidence type="ECO:0000256" key="5">
    <source>
        <dbReference type="ARBA" id="ARBA00023136"/>
    </source>
</evidence>
<comment type="caution">
    <text evidence="9">The sequence shown here is derived from an EMBL/GenBank/DDBJ whole genome shotgun (WGS) entry which is preliminary data.</text>
</comment>
<proteinExistence type="inferred from homology"/>
<evidence type="ECO:0000256" key="7">
    <source>
        <dbReference type="SAM" id="Phobius"/>
    </source>
</evidence>
<sequence length="99" mass="10999">MLSRILLFLLNILMPPVAVLLLCGPGIDFAINCIFFLLAIIPSHIHGMYVSFTYFNRRRKVRNGRLPGKPRGGIYSQNVQNGGASNQQLREMAAAQAAR</sequence>
<feature type="chain" id="PRO_5035458336" description="Plasma membrane proteolipid 3" evidence="8">
    <location>
        <begin position="20"/>
        <end position="99"/>
    </location>
</feature>
<keyword evidence="8" id="KW-0732">Signal</keyword>
<keyword evidence="5 7" id="KW-0472">Membrane</keyword>
<feature type="signal peptide" evidence="8">
    <location>
        <begin position="1"/>
        <end position="19"/>
    </location>
</feature>
<evidence type="ECO:0000313" key="9">
    <source>
        <dbReference type="EMBL" id="KAH7305575.1"/>
    </source>
</evidence>
<comment type="similarity">
    <text evidence="2">Belongs to the UPF0057 (PMP3) family.</text>
</comment>
<accession>A0A8K0SBG8</accession>
<dbReference type="GO" id="GO:0016020">
    <property type="term" value="C:membrane"/>
    <property type="evidence" value="ECO:0007669"/>
    <property type="project" value="UniProtKB-SubCell"/>
</dbReference>
<dbReference type="InterPro" id="IPR000612">
    <property type="entry name" value="PMP3"/>
</dbReference>
<evidence type="ECO:0008006" key="11">
    <source>
        <dbReference type="Google" id="ProtNLM"/>
    </source>
</evidence>
<keyword evidence="3 7" id="KW-0812">Transmembrane</keyword>
<dbReference type="Pfam" id="PF01679">
    <property type="entry name" value="Pmp3"/>
    <property type="match status" value="1"/>
</dbReference>
<protein>
    <recommendedName>
        <fullName evidence="11">Plasma membrane proteolipid 3</fullName>
    </recommendedName>
</protein>
<keyword evidence="10" id="KW-1185">Reference proteome</keyword>
<evidence type="ECO:0000256" key="8">
    <source>
        <dbReference type="SAM" id="SignalP"/>
    </source>
</evidence>
<name>A0A8K0SBG8_9HYPO</name>
<feature type="compositionally biased region" description="Polar residues" evidence="6">
    <location>
        <begin position="75"/>
        <end position="89"/>
    </location>
</feature>
<evidence type="ECO:0000256" key="6">
    <source>
        <dbReference type="SAM" id="MobiDB-lite"/>
    </source>
</evidence>
<evidence type="ECO:0000256" key="4">
    <source>
        <dbReference type="ARBA" id="ARBA00022989"/>
    </source>
</evidence>
<dbReference type="EMBL" id="JAGPNK010000018">
    <property type="protein sequence ID" value="KAH7305575.1"/>
    <property type="molecule type" value="Genomic_DNA"/>
</dbReference>
<reference evidence="9" key="1">
    <citation type="journal article" date="2021" name="Nat. Commun.">
        <title>Genetic determinants of endophytism in the Arabidopsis root mycobiome.</title>
        <authorList>
            <person name="Mesny F."/>
            <person name="Miyauchi S."/>
            <person name="Thiergart T."/>
            <person name="Pickel B."/>
            <person name="Atanasova L."/>
            <person name="Karlsson M."/>
            <person name="Huettel B."/>
            <person name="Barry K.W."/>
            <person name="Haridas S."/>
            <person name="Chen C."/>
            <person name="Bauer D."/>
            <person name="Andreopoulos W."/>
            <person name="Pangilinan J."/>
            <person name="LaButti K."/>
            <person name="Riley R."/>
            <person name="Lipzen A."/>
            <person name="Clum A."/>
            <person name="Drula E."/>
            <person name="Henrissat B."/>
            <person name="Kohler A."/>
            <person name="Grigoriev I.V."/>
            <person name="Martin F.M."/>
            <person name="Hacquard S."/>
        </authorList>
    </citation>
    <scope>NUCLEOTIDE SEQUENCE</scope>
    <source>
        <strain evidence="9">MPI-CAGE-CH-0235</strain>
    </source>
</reference>
<gene>
    <name evidence="9" type="ORF">B0I35DRAFT_444050</name>
</gene>
<dbReference type="AlphaFoldDB" id="A0A8K0SBG8"/>
<evidence type="ECO:0000256" key="1">
    <source>
        <dbReference type="ARBA" id="ARBA00004370"/>
    </source>
</evidence>
<comment type="subcellular location">
    <subcellularLocation>
        <location evidence="1">Membrane</location>
    </subcellularLocation>
</comment>